<gene>
    <name evidence="1" type="ORF">FHR34_000386</name>
</gene>
<proteinExistence type="predicted"/>
<accession>A0A7W7QX50</accession>
<name>A0A7W7QX50_KITKI</name>
<organism evidence="1 2">
    <name type="scientific">Kitasatospora kifunensis</name>
    <name type="common">Streptomyces kifunensis</name>
    <dbReference type="NCBI Taxonomy" id="58351"/>
    <lineage>
        <taxon>Bacteria</taxon>
        <taxon>Bacillati</taxon>
        <taxon>Actinomycetota</taxon>
        <taxon>Actinomycetes</taxon>
        <taxon>Kitasatosporales</taxon>
        <taxon>Streptomycetaceae</taxon>
        <taxon>Kitasatospora</taxon>
    </lineage>
</organism>
<sequence>MTVLKTYARLWPTELDLALPLFTELTGRPVDLRVAFGDLELATVGDFLLIAGPPEAQLPFRRQTATVVVDDLDAARATLIDHGASELTEELTGPTGRYLFARHADGSEAEYVEWTPEIRARVLGAA</sequence>
<dbReference type="AlphaFoldDB" id="A0A7W7QX50"/>
<evidence type="ECO:0000313" key="2">
    <source>
        <dbReference type="Proteomes" id="UP000540506"/>
    </source>
</evidence>
<dbReference type="SUPFAM" id="SSF54593">
    <property type="entry name" value="Glyoxalase/Bleomycin resistance protein/Dihydroxybiphenyl dioxygenase"/>
    <property type="match status" value="1"/>
</dbReference>
<evidence type="ECO:0000313" key="1">
    <source>
        <dbReference type="EMBL" id="MBB4921393.1"/>
    </source>
</evidence>
<evidence type="ECO:0008006" key="3">
    <source>
        <dbReference type="Google" id="ProtNLM"/>
    </source>
</evidence>
<dbReference type="Gene3D" id="3.10.180.10">
    <property type="entry name" value="2,3-Dihydroxybiphenyl 1,2-Dioxygenase, domain 1"/>
    <property type="match status" value="1"/>
</dbReference>
<comment type="caution">
    <text evidence="1">The sequence shown here is derived from an EMBL/GenBank/DDBJ whole genome shotgun (WGS) entry which is preliminary data.</text>
</comment>
<protein>
    <recommendedName>
        <fullName evidence="3">Glyoxalase</fullName>
    </recommendedName>
</protein>
<dbReference type="RefSeq" id="WP_184933737.1">
    <property type="nucleotide sequence ID" value="NZ_JACHJV010000001.1"/>
</dbReference>
<dbReference type="Proteomes" id="UP000540506">
    <property type="component" value="Unassembled WGS sequence"/>
</dbReference>
<keyword evidence="2" id="KW-1185">Reference proteome</keyword>
<reference evidence="1 2" key="1">
    <citation type="submission" date="2020-08" db="EMBL/GenBank/DDBJ databases">
        <title>Sequencing the genomes of 1000 actinobacteria strains.</title>
        <authorList>
            <person name="Klenk H.-P."/>
        </authorList>
    </citation>
    <scope>NUCLEOTIDE SEQUENCE [LARGE SCALE GENOMIC DNA]</scope>
    <source>
        <strain evidence="1 2">DSM 41654</strain>
    </source>
</reference>
<dbReference type="EMBL" id="JACHJV010000001">
    <property type="protein sequence ID" value="MBB4921393.1"/>
    <property type="molecule type" value="Genomic_DNA"/>
</dbReference>
<dbReference type="InterPro" id="IPR029068">
    <property type="entry name" value="Glyas_Bleomycin-R_OHBP_Dase"/>
</dbReference>